<dbReference type="CDD" id="cd04301">
    <property type="entry name" value="NAT_SF"/>
    <property type="match status" value="1"/>
</dbReference>
<keyword evidence="6" id="KW-1185">Reference proteome</keyword>
<organism evidence="5 6">
    <name type="scientific">Acanthamoeba castellanii (strain ATCC 30010 / Neff)</name>
    <dbReference type="NCBI Taxonomy" id="1257118"/>
    <lineage>
        <taxon>Eukaryota</taxon>
        <taxon>Amoebozoa</taxon>
        <taxon>Discosea</taxon>
        <taxon>Longamoebia</taxon>
        <taxon>Centramoebida</taxon>
        <taxon>Acanthamoebidae</taxon>
        <taxon>Acanthamoeba</taxon>
    </lineage>
</organism>
<dbReference type="Pfam" id="PF00583">
    <property type="entry name" value="Acetyltransf_1"/>
    <property type="match status" value="1"/>
</dbReference>
<name>L8GRT1_ACACF</name>
<feature type="domain" description="N-acetyltransferase" evidence="4">
    <location>
        <begin position="38"/>
        <end position="193"/>
    </location>
</feature>
<reference evidence="5 6" key="1">
    <citation type="journal article" date="2013" name="Genome Biol.">
        <title>Genome of Acanthamoeba castellanii highlights extensive lateral gene transfer and early evolution of tyrosine kinase signaling.</title>
        <authorList>
            <person name="Clarke M."/>
            <person name="Lohan A.J."/>
            <person name="Liu B."/>
            <person name="Lagkouvardos I."/>
            <person name="Roy S."/>
            <person name="Zafar N."/>
            <person name="Bertelli C."/>
            <person name="Schilde C."/>
            <person name="Kianianmomeni A."/>
            <person name="Burglin T.R."/>
            <person name="Frech C."/>
            <person name="Turcotte B."/>
            <person name="Kopec K.O."/>
            <person name="Synnott J.M."/>
            <person name="Choo C."/>
            <person name="Paponov I."/>
            <person name="Finkler A."/>
            <person name="Soon Heng Tan C."/>
            <person name="Hutchins A.P."/>
            <person name="Weinmeier T."/>
            <person name="Rattei T."/>
            <person name="Chu J.S."/>
            <person name="Gimenez G."/>
            <person name="Irimia M."/>
            <person name="Rigden D.J."/>
            <person name="Fitzpatrick D.A."/>
            <person name="Lorenzo-Morales J."/>
            <person name="Bateman A."/>
            <person name="Chiu C.H."/>
            <person name="Tang P."/>
            <person name="Hegemann P."/>
            <person name="Fromm H."/>
            <person name="Raoult D."/>
            <person name="Greub G."/>
            <person name="Miranda-Saavedra D."/>
            <person name="Chen N."/>
            <person name="Nash P."/>
            <person name="Ginger M.L."/>
            <person name="Horn M."/>
            <person name="Schaap P."/>
            <person name="Caler L."/>
            <person name="Loftus B."/>
        </authorList>
    </citation>
    <scope>NUCLEOTIDE SEQUENCE [LARGE SCALE GENOMIC DNA]</scope>
    <source>
        <strain evidence="5 6">Neff</strain>
    </source>
</reference>
<dbReference type="InterPro" id="IPR050832">
    <property type="entry name" value="Bact_Acetyltransf"/>
</dbReference>
<dbReference type="Gene3D" id="3.40.630.30">
    <property type="match status" value="1"/>
</dbReference>
<gene>
    <name evidence="5" type="ORF">ACA1_164890</name>
</gene>
<evidence type="ECO:0000256" key="1">
    <source>
        <dbReference type="ARBA" id="ARBA00022679"/>
    </source>
</evidence>
<dbReference type="SUPFAM" id="SSF55729">
    <property type="entry name" value="Acyl-CoA N-acyltransferases (Nat)"/>
    <property type="match status" value="1"/>
</dbReference>
<dbReference type="Proteomes" id="UP000011083">
    <property type="component" value="Unassembled WGS sequence"/>
</dbReference>
<dbReference type="RefSeq" id="XP_004337620.1">
    <property type="nucleotide sequence ID" value="XM_004337572.1"/>
</dbReference>
<dbReference type="OrthoDB" id="41532at2759"/>
<dbReference type="OMA" id="YERADIK"/>
<dbReference type="InterPro" id="IPR016181">
    <property type="entry name" value="Acyl_CoA_acyltransferase"/>
</dbReference>
<evidence type="ECO:0000256" key="3">
    <source>
        <dbReference type="SAM" id="MobiDB-lite"/>
    </source>
</evidence>
<dbReference type="GeneID" id="14916224"/>
<dbReference type="AlphaFoldDB" id="L8GRT1"/>
<sequence>MASTTERRASSVRDFREGQGDESHFQRLNESWLFANGWGIEAKDAKIFEQAVELILRPGGRIFFIEEEASVEQGAGAGVKEELEAKGSNDKPSAPVGCCALLKLDDYEGKPTMELIKLGVDPSAQGRGYGRKLIEHAIAQAREMGVKRLYLESNKVLTPALKLYLSVGFVHLPPERVPTSDYARADVFMEMDL</sequence>
<dbReference type="PANTHER" id="PTHR43877">
    <property type="entry name" value="AMINOALKYLPHOSPHONATE N-ACETYLTRANSFERASE-RELATED-RELATED"/>
    <property type="match status" value="1"/>
</dbReference>
<dbReference type="EMBL" id="KB008026">
    <property type="protein sequence ID" value="ELR15607.1"/>
    <property type="molecule type" value="Genomic_DNA"/>
</dbReference>
<keyword evidence="2" id="KW-0012">Acyltransferase</keyword>
<evidence type="ECO:0000313" key="6">
    <source>
        <dbReference type="Proteomes" id="UP000011083"/>
    </source>
</evidence>
<proteinExistence type="predicted"/>
<evidence type="ECO:0000313" key="5">
    <source>
        <dbReference type="EMBL" id="ELR15607.1"/>
    </source>
</evidence>
<dbReference type="KEGG" id="acan:ACA1_164890"/>
<evidence type="ECO:0000259" key="4">
    <source>
        <dbReference type="PROSITE" id="PS51186"/>
    </source>
</evidence>
<feature type="region of interest" description="Disordered" evidence="3">
    <location>
        <begin position="1"/>
        <end position="20"/>
    </location>
</feature>
<dbReference type="GO" id="GO:0016747">
    <property type="term" value="F:acyltransferase activity, transferring groups other than amino-acyl groups"/>
    <property type="evidence" value="ECO:0007669"/>
    <property type="project" value="InterPro"/>
</dbReference>
<dbReference type="InterPro" id="IPR000182">
    <property type="entry name" value="GNAT_dom"/>
</dbReference>
<accession>L8GRT1</accession>
<dbReference type="VEuPathDB" id="AmoebaDB:ACA1_164890"/>
<protein>
    <submittedName>
        <fullName evidence="5">Acetyltransferase, GNAT superfamily protein</fullName>
    </submittedName>
</protein>
<evidence type="ECO:0000256" key="2">
    <source>
        <dbReference type="ARBA" id="ARBA00023315"/>
    </source>
</evidence>
<keyword evidence="1 5" id="KW-0808">Transferase</keyword>
<dbReference type="PROSITE" id="PS51186">
    <property type="entry name" value="GNAT"/>
    <property type="match status" value="1"/>
</dbReference>
<dbReference type="PANTHER" id="PTHR43877:SF5">
    <property type="entry name" value="BLL8307 PROTEIN"/>
    <property type="match status" value="1"/>
</dbReference>